<sequence length="543" mass="59209">MYDHVKKHSTDRMQAIASKPTAEIKQLIDNCMRGMPVSDLTLDTVQAAIIQCAFEDAESMGDQAVLMRVALENMPNGDGEALGEECVDQYRGDLEKVLGDEPADEANLGKTKHYATTPKAEQEVLRVMHANHIQVKLARNFILVGGEVVSIGSCPARQRHLIYVCGDLGIACTMATGRDKRDERYTQAQALLEADLEELNCDLPDEDEENDPWAHLDTNQDAPLGIRQVPGFLCRPTFVNHDLAMKTLYAVALASTGKQTGMQLRCVDLTDDSGSDVAEVVVIAADSKEEQLAEARAPHKGPPLRFGGYRRGRELGHGAGGQVFVCRGEGRAGGLAVKAIDVRRLKLSPNAEREEKKLRREVEILKDLPPHPNIVQLVDARQEGDWLLLVLEMVGGGDLLTALTGRLNPRFSETEAAFVLRQLASGLSFLHSRGVIHRDLKLENVLVASSARQHANTLYSVKITDFGLSKAVGAGRSEARSMVGTHPYIAPEVLQKAPHDFSADLWGLGVLLFVLLAGHFPFGQVASSQQELDDIVAGVDLSE</sequence>
<evidence type="ECO:0000256" key="2">
    <source>
        <dbReference type="ARBA" id="ARBA00022679"/>
    </source>
</evidence>
<dbReference type="PROSITE" id="PS00108">
    <property type="entry name" value="PROTEIN_KINASE_ST"/>
    <property type="match status" value="1"/>
</dbReference>
<dbReference type="PROSITE" id="PS00107">
    <property type="entry name" value="PROTEIN_KINASE_ATP"/>
    <property type="match status" value="1"/>
</dbReference>
<dbReference type="InterPro" id="IPR017441">
    <property type="entry name" value="Protein_kinase_ATP_BS"/>
</dbReference>
<evidence type="ECO:0000256" key="1">
    <source>
        <dbReference type="ARBA" id="ARBA00022527"/>
    </source>
</evidence>
<dbReference type="SMART" id="SM00220">
    <property type="entry name" value="S_TKc"/>
    <property type="match status" value="1"/>
</dbReference>
<dbReference type="EMBL" id="CAUYUJ010018037">
    <property type="protein sequence ID" value="CAK0880086.1"/>
    <property type="molecule type" value="Genomic_DNA"/>
</dbReference>
<evidence type="ECO:0000256" key="6">
    <source>
        <dbReference type="PROSITE-ProRule" id="PRU10141"/>
    </source>
</evidence>
<evidence type="ECO:0000259" key="7">
    <source>
        <dbReference type="PROSITE" id="PS50011"/>
    </source>
</evidence>
<dbReference type="InterPro" id="IPR008271">
    <property type="entry name" value="Ser/Thr_kinase_AS"/>
</dbReference>
<reference evidence="8" key="1">
    <citation type="submission" date="2023-10" db="EMBL/GenBank/DDBJ databases">
        <authorList>
            <person name="Chen Y."/>
            <person name="Shah S."/>
            <person name="Dougan E. K."/>
            <person name="Thang M."/>
            <person name="Chan C."/>
        </authorList>
    </citation>
    <scope>NUCLEOTIDE SEQUENCE [LARGE SCALE GENOMIC DNA]</scope>
</reference>
<keyword evidence="3 6" id="KW-0547">Nucleotide-binding</keyword>
<evidence type="ECO:0000256" key="5">
    <source>
        <dbReference type="ARBA" id="ARBA00022840"/>
    </source>
</evidence>
<feature type="domain" description="Protein kinase" evidence="7">
    <location>
        <begin position="309"/>
        <end position="543"/>
    </location>
</feature>
<dbReference type="Pfam" id="PF00069">
    <property type="entry name" value="Pkinase"/>
    <property type="match status" value="1"/>
</dbReference>
<protein>
    <recommendedName>
        <fullName evidence="7">Protein kinase domain-containing protein</fullName>
    </recommendedName>
</protein>
<comment type="caution">
    <text evidence="8">The sequence shown here is derived from an EMBL/GenBank/DDBJ whole genome shotgun (WGS) entry which is preliminary data.</text>
</comment>
<evidence type="ECO:0000256" key="3">
    <source>
        <dbReference type="ARBA" id="ARBA00022741"/>
    </source>
</evidence>
<feature type="binding site" evidence="6">
    <location>
        <position position="338"/>
    </location>
    <ligand>
        <name>ATP</name>
        <dbReference type="ChEBI" id="CHEBI:30616"/>
    </ligand>
</feature>
<name>A0ABN9W2A9_9DINO</name>
<proteinExistence type="predicted"/>
<keyword evidence="5 6" id="KW-0067">ATP-binding</keyword>
<dbReference type="PANTHER" id="PTHR24350">
    <property type="entry name" value="SERINE/THREONINE-PROTEIN KINASE IAL-RELATED"/>
    <property type="match status" value="1"/>
</dbReference>
<feature type="non-terminal residue" evidence="8">
    <location>
        <position position="543"/>
    </location>
</feature>
<dbReference type="Gene3D" id="1.10.510.10">
    <property type="entry name" value="Transferase(Phosphotransferase) domain 1"/>
    <property type="match status" value="1"/>
</dbReference>
<evidence type="ECO:0000313" key="9">
    <source>
        <dbReference type="Proteomes" id="UP001189429"/>
    </source>
</evidence>
<keyword evidence="4" id="KW-0418">Kinase</keyword>
<accession>A0ABN9W2A9</accession>
<dbReference type="InterPro" id="IPR000719">
    <property type="entry name" value="Prot_kinase_dom"/>
</dbReference>
<gene>
    <name evidence="8" type="ORF">PCOR1329_LOCUS63327</name>
</gene>
<keyword evidence="1" id="KW-0723">Serine/threonine-protein kinase</keyword>
<dbReference type="InterPro" id="IPR011009">
    <property type="entry name" value="Kinase-like_dom_sf"/>
</dbReference>
<keyword evidence="2" id="KW-0808">Transferase</keyword>
<dbReference type="PROSITE" id="PS50011">
    <property type="entry name" value="PROTEIN_KINASE_DOM"/>
    <property type="match status" value="1"/>
</dbReference>
<evidence type="ECO:0000313" key="8">
    <source>
        <dbReference type="EMBL" id="CAK0880086.1"/>
    </source>
</evidence>
<evidence type="ECO:0000256" key="4">
    <source>
        <dbReference type="ARBA" id="ARBA00022777"/>
    </source>
</evidence>
<dbReference type="Proteomes" id="UP001189429">
    <property type="component" value="Unassembled WGS sequence"/>
</dbReference>
<dbReference type="InterPro" id="IPR030616">
    <property type="entry name" value="Aur-like"/>
</dbReference>
<organism evidence="8 9">
    <name type="scientific">Prorocentrum cordatum</name>
    <dbReference type="NCBI Taxonomy" id="2364126"/>
    <lineage>
        <taxon>Eukaryota</taxon>
        <taxon>Sar</taxon>
        <taxon>Alveolata</taxon>
        <taxon>Dinophyceae</taxon>
        <taxon>Prorocentrales</taxon>
        <taxon>Prorocentraceae</taxon>
        <taxon>Prorocentrum</taxon>
    </lineage>
</organism>
<keyword evidence="9" id="KW-1185">Reference proteome</keyword>
<dbReference type="SUPFAM" id="SSF56112">
    <property type="entry name" value="Protein kinase-like (PK-like)"/>
    <property type="match status" value="1"/>
</dbReference>